<keyword evidence="1" id="KW-0472">Membrane</keyword>
<keyword evidence="3" id="KW-1185">Reference proteome</keyword>
<protein>
    <submittedName>
        <fullName evidence="2">AzlD domain-containing protein</fullName>
    </submittedName>
</protein>
<gene>
    <name evidence="2" type="ORF">ACFOND_12440</name>
</gene>
<name>A0ABV7WT41_9GAMM</name>
<organism evidence="2 3">
    <name type="scientific">Reinekea marina</name>
    <dbReference type="NCBI Taxonomy" id="1310421"/>
    <lineage>
        <taxon>Bacteria</taxon>
        <taxon>Pseudomonadati</taxon>
        <taxon>Pseudomonadota</taxon>
        <taxon>Gammaproteobacteria</taxon>
        <taxon>Oceanospirillales</taxon>
        <taxon>Saccharospirillaceae</taxon>
        <taxon>Reinekea</taxon>
    </lineage>
</organism>
<reference evidence="3" key="1">
    <citation type="journal article" date="2019" name="Int. J. Syst. Evol. Microbiol.">
        <title>The Global Catalogue of Microorganisms (GCM) 10K type strain sequencing project: providing services to taxonomists for standard genome sequencing and annotation.</title>
        <authorList>
            <consortium name="The Broad Institute Genomics Platform"/>
            <consortium name="The Broad Institute Genome Sequencing Center for Infectious Disease"/>
            <person name="Wu L."/>
            <person name="Ma J."/>
        </authorList>
    </citation>
    <scope>NUCLEOTIDE SEQUENCE [LARGE SCALE GENOMIC DNA]</scope>
    <source>
        <strain evidence="3">CECT 8288</strain>
    </source>
</reference>
<proteinExistence type="predicted"/>
<dbReference type="InterPro" id="IPR008407">
    <property type="entry name" value="Brnchd-chn_aa_trnsp_AzlD"/>
</dbReference>
<dbReference type="Pfam" id="PF05437">
    <property type="entry name" value="AzlD"/>
    <property type="match status" value="1"/>
</dbReference>
<keyword evidence="1" id="KW-0812">Transmembrane</keyword>
<evidence type="ECO:0000313" key="2">
    <source>
        <dbReference type="EMBL" id="MFC3702450.1"/>
    </source>
</evidence>
<feature type="transmembrane region" description="Helical" evidence="1">
    <location>
        <begin position="67"/>
        <end position="100"/>
    </location>
</feature>
<accession>A0ABV7WT41</accession>
<evidence type="ECO:0000313" key="3">
    <source>
        <dbReference type="Proteomes" id="UP001595710"/>
    </source>
</evidence>
<comment type="caution">
    <text evidence="2">The sequence shown here is derived from an EMBL/GenBank/DDBJ whole genome shotgun (WGS) entry which is preliminary data.</text>
</comment>
<dbReference type="Proteomes" id="UP001595710">
    <property type="component" value="Unassembled WGS sequence"/>
</dbReference>
<dbReference type="RefSeq" id="WP_377363164.1">
    <property type="nucleotide sequence ID" value="NZ_JBHRYN010000012.1"/>
</dbReference>
<keyword evidence="1" id="KW-1133">Transmembrane helix</keyword>
<dbReference type="EMBL" id="JBHRYN010000012">
    <property type="protein sequence ID" value="MFC3702450.1"/>
    <property type="molecule type" value="Genomic_DNA"/>
</dbReference>
<evidence type="ECO:0000256" key="1">
    <source>
        <dbReference type="SAM" id="Phobius"/>
    </source>
</evidence>
<feature type="transmembrane region" description="Helical" evidence="1">
    <location>
        <begin position="33"/>
        <end position="55"/>
    </location>
</feature>
<sequence length="103" mass="10893">MISLILMILGMVVVTWGARIAPVLMPRLTLPPSALRILNCVPAAVLSALIAEPILNPVASNGSFLQPSVLAAVLCLIMGLIGMPMLLTVIIGMASFWLLGMWV</sequence>